<dbReference type="EMBL" id="LT985188">
    <property type="protein sequence ID" value="SPD85666.1"/>
    <property type="molecule type" value="Genomic_DNA"/>
</dbReference>
<name>A0A2N9JE56_9ACTN</name>
<dbReference type="Proteomes" id="UP000238164">
    <property type="component" value="Chromosome 1"/>
</dbReference>
<organism evidence="1 2">
    <name type="scientific">Micropruina glycogenica</name>
    <dbReference type="NCBI Taxonomy" id="75385"/>
    <lineage>
        <taxon>Bacteria</taxon>
        <taxon>Bacillati</taxon>
        <taxon>Actinomycetota</taxon>
        <taxon>Actinomycetes</taxon>
        <taxon>Propionibacteriales</taxon>
        <taxon>Nocardioidaceae</taxon>
        <taxon>Micropruina</taxon>
    </lineage>
</organism>
<evidence type="ECO:0000313" key="1">
    <source>
        <dbReference type="EMBL" id="SPD85666.1"/>
    </source>
</evidence>
<sequence length="24" mass="2848">MRKMLATLDTYVPQSFQTTNRAFQ</sequence>
<accession>A0A2N9JE56</accession>
<reference evidence="1 2" key="1">
    <citation type="submission" date="2018-02" db="EMBL/GenBank/DDBJ databases">
        <authorList>
            <person name="Cohen D.B."/>
            <person name="Kent A.D."/>
        </authorList>
    </citation>
    <scope>NUCLEOTIDE SEQUENCE [LARGE SCALE GENOMIC DNA]</scope>
    <source>
        <strain evidence="1">1</strain>
    </source>
</reference>
<gene>
    <name evidence="1" type="ORF">MPLG2_0630</name>
</gene>
<evidence type="ECO:0000313" key="2">
    <source>
        <dbReference type="Proteomes" id="UP000238164"/>
    </source>
</evidence>
<protein>
    <submittedName>
        <fullName evidence="1">Uncharacterized protein</fullName>
    </submittedName>
</protein>
<dbReference type="AlphaFoldDB" id="A0A2N9JE56"/>
<dbReference type="KEGG" id="mgg:MPLG2_0630"/>
<proteinExistence type="predicted"/>
<keyword evidence="2" id="KW-1185">Reference proteome</keyword>